<gene>
    <name evidence="1" type="ORF">OSTQU699_LOCUS2162</name>
</gene>
<organism evidence="1 2">
    <name type="scientific">Ostreobium quekettii</name>
    <dbReference type="NCBI Taxonomy" id="121088"/>
    <lineage>
        <taxon>Eukaryota</taxon>
        <taxon>Viridiplantae</taxon>
        <taxon>Chlorophyta</taxon>
        <taxon>core chlorophytes</taxon>
        <taxon>Ulvophyceae</taxon>
        <taxon>TCBD clade</taxon>
        <taxon>Bryopsidales</taxon>
        <taxon>Ostreobineae</taxon>
        <taxon>Ostreobiaceae</taxon>
        <taxon>Ostreobium</taxon>
    </lineage>
</organism>
<protein>
    <submittedName>
        <fullName evidence="1">Uncharacterized protein</fullName>
    </submittedName>
</protein>
<sequence length="104" mass="11550">MADFLNKISFPYYAKVKEMGGGDEHGYLGGDDVSGWVAGYISERTIEKLHRRGFQPDGIPDEQLGMGARAWNSHQGARQGLHRHLMGVDWSFGVSVDMGPGVRW</sequence>
<accession>A0A8S1IPA2</accession>
<dbReference type="EMBL" id="CAJHUC010000548">
    <property type="protein sequence ID" value="CAD7696801.1"/>
    <property type="molecule type" value="Genomic_DNA"/>
</dbReference>
<name>A0A8S1IPA2_9CHLO</name>
<comment type="caution">
    <text evidence="1">The sequence shown here is derived from an EMBL/GenBank/DDBJ whole genome shotgun (WGS) entry which is preliminary data.</text>
</comment>
<evidence type="ECO:0000313" key="1">
    <source>
        <dbReference type="EMBL" id="CAD7696801.1"/>
    </source>
</evidence>
<reference evidence="1" key="1">
    <citation type="submission" date="2020-12" db="EMBL/GenBank/DDBJ databases">
        <authorList>
            <person name="Iha C."/>
        </authorList>
    </citation>
    <scope>NUCLEOTIDE SEQUENCE</scope>
</reference>
<proteinExistence type="predicted"/>
<keyword evidence="2" id="KW-1185">Reference proteome</keyword>
<dbReference type="AlphaFoldDB" id="A0A8S1IPA2"/>
<dbReference type="Proteomes" id="UP000708148">
    <property type="component" value="Unassembled WGS sequence"/>
</dbReference>
<evidence type="ECO:0000313" key="2">
    <source>
        <dbReference type="Proteomes" id="UP000708148"/>
    </source>
</evidence>